<dbReference type="PANTHER" id="PTHR33649:SF4">
    <property type="entry name" value="PAR1 PROTEIN"/>
    <property type="match status" value="1"/>
</dbReference>
<evidence type="ECO:0000313" key="2">
    <source>
        <dbReference type="Proteomes" id="UP000826271"/>
    </source>
</evidence>
<proteinExistence type="predicted"/>
<dbReference type="InterPro" id="IPR009489">
    <property type="entry name" value="PAR1"/>
</dbReference>
<name>A0AAV6X1Q7_9LAMI</name>
<dbReference type="AlphaFoldDB" id="A0AAV6X1Q7"/>
<evidence type="ECO:0000313" key="1">
    <source>
        <dbReference type="EMBL" id="KAG8374377.1"/>
    </source>
</evidence>
<dbReference type="PANTHER" id="PTHR33649">
    <property type="entry name" value="PAR1 PROTEIN"/>
    <property type="match status" value="1"/>
</dbReference>
<comment type="caution">
    <text evidence="1">The sequence shown here is derived from an EMBL/GenBank/DDBJ whole genome shotgun (WGS) entry which is preliminary data.</text>
</comment>
<reference evidence="1" key="1">
    <citation type="submission" date="2019-10" db="EMBL/GenBank/DDBJ databases">
        <authorList>
            <person name="Zhang R."/>
            <person name="Pan Y."/>
            <person name="Wang J."/>
            <person name="Ma R."/>
            <person name="Yu S."/>
        </authorList>
    </citation>
    <scope>NUCLEOTIDE SEQUENCE</scope>
    <source>
        <strain evidence="1">LA-IB0</strain>
        <tissue evidence="1">Leaf</tissue>
    </source>
</reference>
<organism evidence="1 2">
    <name type="scientific">Buddleja alternifolia</name>
    <dbReference type="NCBI Taxonomy" id="168488"/>
    <lineage>
        <taxon>Eukaryota</taxon>
        <taxon>Viridiplantae</taxon>
        <taxon>Streptophyta</taxon>
        <taxon>Embryophyta</taxon>
        <taxon>Tracheophyta</taxon>
        <taxon>Spermatophyta</taxon>
        <taxon>Magnoliopsida</taxon>
        <taxon>eudicotyledons</taxon>
        <taxon>Gunneridae</taxon>
        <taxon>Pentapetalae</taxon>
        <taxon>asterids</taxon>
        <taxon>lamiids</taxon>
        <taxon>Lamiales</taxon>
        <taxon>Scrophulariaceae</taxon>
        <taxon>Buddlejeae</taxon>
        <taxon>Buddleja</taxon>
    </lineage>
</organism>
<sequence>MCASPPCSLDCNSVGISSDAFLVPKFTSSLCSHACFYNCPNSITLYFDLAASEGVYLPIHCEKHRSSRRREMVELLSSSGGAASFAMGDAPAPTPISF</sequence>
<dbReference type="Proteomes" id="UP000826271">
    <property type="component" value="Unassembled WGS sequence"/>
</dbReference>
<gene>
    <name evidence="1" type="ORF">BUALT_Bualt11G0125600</name>
</gene>
<keyword evidence="2" id="KW-1185">Reference proteome</keyword>
<dbReference type="Pfam" id="PF06521">
    <property type="entry name" value="PAR1"/>
    <property type="match status" value="1"/>
</dbReference>
<dbReference type="EMBL" id="WHWC01000011">
    <property type="protein sequence ID" value="KAG8374377.1"/>
    <property type="molecule type" value="Genomic_DNA"/>
</dbReference>
<protein>
    <submittedName>
        <fullName evidence="1">Uncharacterized protein</fullName>
    </submittedName>
</protein>
<accession>A0AAV6X1Q7</accession>